<evidence type="ECO:0000256" key="3">
    <source>
        <dbReference type="ARBA" id="ARBA00022833"/>
    </source>
</evidence>
<dbReference type="Gene3D" id="2.30.30.380">
    <property type="entry name" value="Zn-finger domain of Sec23/24"/>
    <property type="match status" value="1"/>
</dbReference>
<feature type="region of interest" description="Disordered" evidence="5">
    <location>
        <begin position="364"/>
        <end position="386"/>
    </location>
</feature>
<evidence type="ECO:0000256" key="1">
    <source>
        <dbReference type="ARBA" id="ARBA00022723"/>
    </source>
</evidence>
<keyword evidence="1" id="KW-0479">Metal-binding</keyword>
<dbReference type="PANTHER" id="PTHR46622">
    <property type="entry name" value="DNA-DEPENDENT METALLOPROTEASE WSS1"/>
    <property type="match status" value="1"/>
</dbReference>
<dbReference type="OMA" id="GTLCEFY"/>
<organism evidence="9">
    <name type="scientific">Metarhizium acridum (strain CQMa 102)</name>
    <dbReference type="NCBI Taxonomy" id="655827"/>
    <lineage>
        <taxon>Eukaryota</taxon>
        <taxon>Fungi</taxon>
        <taxon>Dikarya</taxon>
        <taxon>Ascomycota</taxon>
        <taxon>Pezizomycotina</taxon>
        <taxon>Sordariomycetes</taxon>
        <taxon>Hypocreomycetidae</taxon>
        <taxon>Hypocreales</taxon>
        <taxon>Clavicipitaceae</taxon>
        <taxon>Metarhizium</taxon>
    </lineage>
</organism>
<reference evidence="8 9" key="1">
    <citation type="journal article" date="2011" name="PLoS Genet.">
        <title>Genome sequencing and comparative transcriptomics of the model entomopathogenic fungi Metarhizium anisopliae and M. acridum.</title>
        <authorList>
            <person name="Gao Q."/>
            <person name="Jin K."/>
            <person name="Ying S.H."/>
            <person name="Zhang Y."/>
            <person name="Xiao G."/>
            <person name="Shang Y."/>
            <person name="Duan Z."/>
            <person name="Hu X."/>
            <person name="Xie X.Q."/>
            <person name="Zhou G."/>
            <person name="Peng G."/>
            <person name="Luo Z."/>
            <person name="Huang W."/>
            <person name="Wang B."/>
            <person name="Fang W."/>
            <person name="Wang S."/>
            <person name="Zhong Y."/>
            <person name="Ma L.J."/>
            <person name="St Leger R.J."/>
            <person name="Zhao G.P."/>
            <person name="Pei Y."/>
            <person name="Feng M.G."/>
            <person name="Xia Y."/>
            <person name="Wang C."/>
        </authorList>
    </citation>
    <scope>NUCLEOTIDE SEQUENCE [LARGE SCALE GENOMIC DNA]</scope>
    <source>
        <strain evidence="8 9">CQMa 102</strain>
    </source>
</reference>
<dbReference type="GO" id="GO:0006281">
    <property type="term" value="P:DNA repair"/>
    <property type="evidence" value="ECO:0007669"/>
    <property type="project" value="TreeGrafter"/>
</dbReference>
<evidence type="ECO:0000256" key="2">
    <source>
        <dbReference type="ARBA" id="ARBA00022771"/>
    </source>
</evidence>
<dbReference type="SUPFAM" id="SSF90209">
    <property type="entry name" value="Ran binding protein zinc finger-like"/>
    <property type="match status" value="1"/>
</dbReference>
<evidence type="ECO:0000313" key="8">
    <source>
        <dbReference type="EMBL" id="EFY84894.1"/>
    </source>
</evidence>
<dbReference type="InterPro" id="IPR001876">
    <property type="entry name" value="Znf_RanBP2"/>
</dbReference>
<dbReference type="PANTHER" id="PTHR46622:SF1">
    <property type="entry name" value="DNA-DEPENDENT METALLOPROTEASE WSS1"/>
    <property type="match status" value="1"/>
</dbReference>
<accession>E9EGR8</accession>
<dbReference type="GeneID" id="19253377"/>
<dbReference type="HOGENOM" id="CLU_023057_1_1_1"/>
<dbReference type="EMBL" id="GL698600">
    <property type="protein sequence ID" value="EFY84894.1"/>
    <property type="molecule type" value="Genomic_DNA"/>
</dbReference>
<feature type="region of interest" description="Disordered" evidence="5">
    <location>
        <begin position="33"/>
        <end position="60"/>
    </location>
</feature>
<dbReference type="PROSITE" id="PS50199">
    <property type="entry name" value="ZF_RANBP2_2"/>
    <property type="match status" value="1"/>
</dbReference>
<feature type="region of interest" description="Disordered" evidence="5">
    <location>
        <begin position="456"/>
        <end position="513"/>
    </location>
</feature>
<dbReference type="AlphaFoldDB" id="E9EGR8"/>
<dbReference type="eggNOG" id="KOG1558">
    <property type="taxonomic scope" value="Eukaryota"/>
</dbReference>
<dbReference type="InterPro" id="IPR053000">
    <property type="entry name" value="WSS1-like_metalloprotease"/>
</dbReference>
<feature type="domain" description="RanBP2-type" evidence="6">
    <location>
        <begin position="425"/>
        <end position="456"/>
    </location>
</feature>
<proteinExistence type="predicted"/>
<dbReference type="GO" id="GO:0008237">
    <property type="term" value="F:metallopeptidase activity"/>
    <property type="evidence" value="ECO:0007669"/>
    <property type="project" value="TreeGrafter"/>
</dbReference>
<keyword evidence="2 4" id="KW-0863">Zinc-finger</keyword>
<keyword evidence="3" id="KW-0862">Zinc</keyword>
<dbReference type="Proteomes" id="UP000002499">
    <property type="component" value="Unassembled WGS sequence"/>
</dbReference>
<name>E9EGR8_METAQ</name>
<dbReference type="PROSITE" id="PS51397">
    <property type="entry name" value="WLM"/>
    <property type="match status" value="1"/>
</dbReference>
<dbReference type="OrthoDB" id="261960at2759"/>
<evidence type="ECO:0000313" key="9">
    <source>
        <dbReference type="Proteomes" id="UP000002499"/>
    </source>
</evidence>
<dbReference type="GO" id="GO:0005634">
    <property type="term" value="C:nucleus"/>
    <property type="evidence" value="ECO:0007669"/>
    <property type="project" value="TreeGrafter"/>
</dbReference>
<evidence type="ECO:0000256" key="5">
    <source>
        <dbReference type="SAM" id="MobiDB-lite"/>
    </source>
</evidence>
<feature type="domain" description="WLM" evidence="7">
    <location>
        <begin position="109"/>
        <end position="308"/>
    </location>
</feature>
<dbReference type="InParanoid" id="E9EGR8"/>
<dbReference type="GO" id="GO:0008270">
    <property type="term" value="F:zinc ion binding"/>
    <property type="evidence" value="ECO:0007669"/>
    <property type="project" value="UniProtKB-KW"/>
</dbReference>
<dbReference type="InterPro" id="IPR036443">
    <property type="entry name" value="Znf_RanBP2_sf"/>
</dbReference>
<evidence type="ECO:0000259" key="6">
    <source>
        <dbReference type="PROSITE" id="PS50199"/>
    </source>
</evidence>
<dbReference type="KEGG" id="maw:19253377"/>
<dbReference type="Pfam" id="PF08325">
    <property type="entry name" value="WLM"/>
    <property type="match status" value="1"/>
</dbReference>
<dbReference type="STRING" id="655827.E9EGR8"/>
<feature type="compositionally biased region" description="Basic residues" evidence="5">
    <location>
        <begin position="493"/>
        <end position="503"/>
    </location>
</feature>
<sequence length="550" mass="60401">MIRCRPSQTTSQPQSCWLKPADKSRLVIRAETSRATHHAPTSHQPRNSHHPAQFTSLGPQQGIVPYASQSSISGLPKSAFLQNAHLIPPAPPLQTCTEHQCGAYRRPFTKMPEHESLVGSYVHLAMEQRASDALHTLKKVASQVKPIMRARGWKVGQLAEFYPNQTNLLGLNVNRGAKICLRLRYPGDKNQFLPFENVLDTMLHELAHIVHGPHDQKFHALWDKLRDECQGLMMKGYTGEGFLGQGHRLGGASMPDREARRLAREAAEKRRIRASQGFGSGQRLGGTAPRPGQDIRQVIASAAERRNAVLKGCGSGRYNDREIIEIADTATRNGFKTQAEEDEANEVAIAQALWELVQEEEKAKHGQSYVRPSPNHPEGTGAGGSLTREAVGIQGQASRFVAAARASIIRDPKDRGQGTAGSGNGQGPDFWVCEICTLHNPLRYLSCEACGSERTQGKRTRSVESVKGPAKKKTTATPAASTIDLTRDSPPKTKTHHKDRPSKKQTQSSAASPSLASEAPWVWICSFCGTAMERQWWTCSLCGKMKESSK</sequence>
<evidence type="ECO:0000256" key="4">
    <source>
        <dbReference type="PROSITE-ProRule" id="PRU00322"/>
    </source>
</evidence>
<dbReference type="PROSITE" id="PS01358">
    <property type="entry name" value="ZF_RANBP2_1"/>
    <property type="match status" value="1"/>
</dbReference>
<gene>
    <name evidence="8" type="ORF">MAC_09066</name>
</gene>
<keyword evidence="9" id="KW-1185">Reference proteome</keyword>
<dbReference type="InterPro" id="IPR013536">
    <property type="entry name" value="WLM_dom"/>
</dbReference>
<protein>
    <submittedName>
        <fullName evidence="8">Zinc ion binding protein</fullName>
    </submittedName>
</protein>
<evidence type="ECO:0000259" key="7">
    <source>
        <dbReference type="PROSITE" id="PS51397"/>
    </source>
</evidence>
<dbReference type="SMART" id="SM00547">
    <property type="entry name" value="ZnF_RBZ"/>
    <property type="match status" value="1"/>
</dbReference>